<accession>B0CFR4</accession>
<dbReference type="eggNOG" id="COG5635">
    <property type="taxonomic scope" value="Bacteria"/>
</dbReference>
<sequence>MIHDIISWVSTIATSSKANPSDAIEVASSWQNILNTLGTSSIITALAKITENAPTVIEGIQKTIHNLFPRQAKIKDQEILFTRQTLLKKVWKEVILKLKDSRYESKFRIGLQHKTALLTVIPPNENFSDKKTPRILNYADHPTTVSFLEHDYIKGRCLMLGEHGSGKTDELLETAKQLLLEEIVFLQKHKTLSDNPIPIPLDLSQYSYEEQEFEKWLFTQIKNKYGVPKSDTKILIDQNHIFLFLDGLDDLREIDELDSIKSSYTKSQRLCIQSINGFLEQNPLTKCLICCRSEGNENPESNTQIFKYLNGVINLKKPDTLQIQSYFHNLGKGSLKSVLSKNFTHEEEDITYLPFFLSMLVAAYQDEDIDSLTMPLCRDEIIDKYIHYQLSKDDQNSIHRSKKLPTSDKILDYLGWLAKNLSKSKDTHKTPTCFWIEGLQPSWLKPDQKKFFRQITILIFSLTGGLVGGFIGRLLDSLIGGPIFKLNRGLIGGLIIGLSCGLKRGHEKWNTDIKVTGKTKFSWTNFRQKLMFWLIGGLFGGLFGGLIFRQTFGQTEGHIGGLIFGLVVGLIEGLSAGIVKESKRTHHPSPNQGIKESIATSISLGLIGGVIGGVLGGLVIVVLFNSTSWLIGGCICGLTIGLIVMLTSGLEEVIKHICLRFVLFQSGVAPWNFAKFLQQAENYRFILCVAGHYQFVHYYVQEHFKEQYCRQDPDNIAIPSQEQTKEVTQASVR</sequence>
<feature type="transmembrane region" description="Helical" evidence="1">
    <location>
        <begin position="530"/>
        <end position="552"/>
    </location>
</feature>
<dbReference type="STRING" id="329726.AM1_3222"/>
<keyword evidence="3" id="KW-1185">Reference proteome</keyword>
<dbReference type="HOGENOM" id="CLU_015799_0_0_3"/>
<dbReference type="AlphaFoldDB" id="B0CFR4"/>
<dbReference type="Proteomes" id="UP000000268">
    <property type="component" value="Chromosome"/>
</dbReference>
<feature type="transmembrane region" description="Helical" evidence="1">
    <location>
        <begin position="455"/>
        <end position="475"/>
    </location>
</feature>
<gene>
    <name evidence="2" type="ordered locus">AM1_3222</name>
</gene>
<dbReference type="KEGG" id="amr:AM1_3222"/>
<keyword evidence="1" id="KW-1133">Transmembrane helix</keyword>
<feature type="transmembrane region" description="Helical" evidence="1">
    <location>
        <begin position="600"/>
        <end position="623"/>
    </location>
</feature>
<name>B0CFR4_ACAM1</name>
<reference evidence="2 3" key="1">
    <citation type="journal article" date="2008" name="Proc. Natl. Acad. Sci. U.S.A.">
        <title>Niche adaptation and genome expansion in the chlorophyll d-producing cyanobacterium Acaryochloris marina.</title>
        <authorList>
            <person name="Swingley W.D."/>
            <person name="Chen M."/>
            <person name="Cheung P.C."/>
            <person name="Conrad A.L."/>
            <person name="Dejesa L.C."/>
            <person name="Hao J."/>
            <person name="Honchak B.M."/>
            <person name="Karbach L.E."/>
            <person name="Kurdoglu A."/>
            <person name="Lahiri S."/>
            <person name="Mastrian S.D."/>
            <person name="Miyashita H."/>
            <person name="Page L."/>
            <person name="Ramakrishna P."/>
            <person name="Satoh S."/>
            <person name="Sattley W.M."/>
            <person name="Shimada Y."/>
            <person name="Taylor H.L."/>
            <person name="Tomo T."/>
            <person name="Tsuchiya T."/>
            <person name="Wang Z.T."/>
            <person name="Raymond J."/>
            <person name="Mimuro M."/>
            <person name="Blankenship R.E."/>
            <person name="Touchman J.W."/>
        </authorList>
    </citation>
    <scope>NUCLEOTIDE SEQUENCE [LARGE SCALE GENOMIC DNA]</scope>
    <source>
        <strain evidence="3">MBIC 11017</strain>
    </source>
</reference>
<feature type="transmembrane region" description="Helical" evidence="1">
    <location>
        <begin position="629"/>
        <end position="650"/>
    </location>
</feature>
<dbReference type="InterPro" id="IPR027417">
    <property type="entry name" value="P-loop_NTPase"/>
</dbReference>
<evidence type="ECO:0000313" key="2">
    <source>
        <dbReference type="EMBL" id="ABW28218.1"/>
    </source>
</evidence>
<evidence type="ECO:0000256" key="1">
    <source>
        <dbReference type="SAM" id="Phobius"/>
    </source>
</evidence>
<dbReference type="Gene3D" id="3.40.50.300">
    <property type="entry name" value="P-loop containing nucleotide triphosphate hydrolases"/>
    <property type="match status" value="1"/>
</dbReference>
<proteinExistence type="predicted"/>
<keyword evidence="1" id="KW-0472">Membrane</keyword>
<feature type="transmembrane region" description="Helical" evidence="1">
    <location>
        <begin position="558"/>
        <end position="579"/>
    </location>
</feature>
<dbReference type="OrthoDB" id="419058at2"/>
<dbReference type="EMBL" id="CP000828">
    <property type="protein sequence ID" value="ABW28218.1"/>
    <property type="molecule type" value="Genomic_DNA"/>
</dbReference>
<keyword evidence="1" id="KW-0812">Transmembrane</keyword>
<organism evidence="2 3">
    <name type="scientific">Acaryochloris marina (strain MBIC 11017)</name>
    <dbReference type="NCBI Taxonomy" id="329726"/>
    <lineage>
        <taxon>Bacteria</taxon>
        <taxon>Bacillati</taxon>
        <taxon>Cyanobacteriota</taxon>
        <taxon>Cyanophyceae</taxon>
        <taxon>Acaryochloridales</taxon>
        <taxon>Acaryochloridaceae</taxon>
        <taxon>Acaryochloris</taxon>
    </lineage>
</organism>
<evidence type="ECO:0008006" key="4">
    <source>
        <dbReference type="Google" id="ProtNLM"/>
    </source>
</evidence>
<evidence type="ECO:0000313" key="3">
    <source>
        <dbReference type="Proteomes" id="UP000000268"/>
    </source>
</evidence>
<protein>
    <recommendedName>
        <fullName evidence="4">NACHT domain-containing protein</fullName>
    </recommendedName>
</protein>